<reference evidence="2" key="1">
    <citation type="submission" date="2019-08" db="EMBL/GenBank/DDBJ databases">
        <authorList>
            <person name="Kucharzyk K."/>
            <person name="Murdoch R.W."/>
            <person name="Higgins S."/>
            <person name="Loffler F."/>
        </authorList>
    </citation>
    <scope>NUCLEOTIDE SEQUENCE</scope>
</reference>
<organism evidence="2">
    <name type="scientific">bioreactor metagenome</name>
    <dbReference type="NCBI Taxonomy" id="1076179"/>
    <lineage>
        <taxon>unclassified sequences</taxon>
        <taxon>metagenomes</taxon>
        <taxon>ecological metagenomes</taxon>
    </lineage>
</organism>
<feature type="compositionally biased region" description="Basic and acidic residues" evidence="1">
    <location>
        <begin position="103"/>
        <end position="119"/>
    </location>
</feature>
<comment type="caution">
    <text evidence="2">The sequence shown here is derived from an EMBL/GenBank/DDBJ whole genome shotgun (WGS) entry which is preliminary data.</text>
</comment>
<feature type="compositionally biased region" description="Polar residues" evidence="1">
    <location>
        <begin position="204"/>
        <end position="216"/>
    </location>
</feature>
<feature type="compositionally biased region" description="Basic and acidic residues" evidence="1">
    <location>
        <begin position="54"/>
        <end position="75"/>
    </location>
</feature>
<dbReference type="AntiFam" id="ANF00095">
    <property type="entry name" value="Shadow ORF (opposite ABC transporters)"/>
</dbReference>
<proteinExistence type="predicted"/>
<feature type="region of interest" description="Disordered" evidence="1">
    <location>
        <begin position="1"/>
        <end position="119"/>
    </location>
</feature>
<feature type="region of interest" description="Disordered" evidence="1">
    <location>
        <begin position="193"/>
        <end position="216"/>
    </location>
</feature>
<dbReference type="EMBL" id="VSSQ01059757">
    <property type="protein sequence ID" value="MPN13267.1"/>
    <property type="molecule type" value="Genomic_DNA"/>
</dbReference>
<accession>A0A645FG10</accession>
<protein>
    <submittedName>
        <fullName evidence="2">Uncharacterized protein</fullName>
    </submittedName>
</protein>
<evidence type="ECO:0000313" key="2">
    <source>
        <dbReference type="EMBL" id="MPN13267.1"/>
    </source>
</evidence>
<name>A0A645FG10_9ZZZZ</name>
<evidence type="ECO:0000256" key="1">
    <source>
        <dbReference type="SAM" id="MobiDB-lite"/>
    </source>
</evidence>
<dbReference type="AlphaFoldDB" id="A0A645FG10"/>
<sequence>MALAAAELVREPTGVSGVETDLPHHLDQPGAPIRGHRPAGPDPPGAQRLGDAGPDSHPRVERGPRVLEDHLDRGPQKAQPSLGAPGELGAAEGDAAAGGPLESGHHPDQGRLARPGLPHDAEPLARSYVQAHVVDGGAAGVPVVTYDVAHPVDRLLGVGHVIPPGRPTTLARCAQSSGTAARPVIGAVRSKWSATVGSRAPGATRSSRPVATSPRV</sequence>
<gene>
    <name evidence="2" type="ORF">SDC9_160588</name>
</gene>
<feature type="compositionally biased region" description="Low complexity" evidence="1">
    <location>
        <begin position="80"/>
        <end position="102"/>
    </location>
</feature>